<organism evidence="2 3">
    <name type="scientific">Kangiella profundi</name>
    <dbReference type="NCBI Taxonomy" id="1561924"/>
    <lineage>
        <taxon>Bacteria</taxon>
        <taxon>Pseudomonadati</taxon>
        <taxon>Pseudomonadota</taxon>
        <taxon>Gammaproteobacteria</taxon>
        <taxon>Kangiellales</taxon>
        <taxon>Kangiellaceae</taxon>
        <taxon>Kangiella</taxon>
    </lineage>
</organism>
<dbReference type="Proteomes" id="UP000232693">
    <property type="component" value="Chromosome"/>
</dbReference>
<name>A0A2K9ABG8_9GAMM</name>
<evidence type="ECO:0000313" key="2">
    <source>
        <dbReference type="EMBL" id="AUD78757.1"/>
    </source>
</evidence>
<gene>
    <name evidence="2" type="primary">pgaA</name>
    <name evidence="2" type="ORF">CW740_05620</name>
</gene>
<dbReference type="InterPro" id="IPR049003">
    <property type="entry name" value="PgaA_barrel"/>
</dbReference>
<dbReference type="KEGG" id="kpd:CW740_05620"/>
<evidence type="ECO:0000259" key="1">
    <source>
        <dbReference type="Pfam" id="PF21197"/>
    </source>
</evidence>
<dbReference type="SUPFAM" id="SSF48452">
    <property type="entry name" value="TPR-like"/>
    <property type="match status" value="2"/>
</dbReference>
<dbReference type="Pfam" id="PF21197">
    <property type="entry name" value="PgaA_barrel"/>
    <property type="match status" value="1"/>
</dbReference>
<dbReference type="InterPro" id="IPR011990">
    <property type="entry name" value="TPR-like_helical_dom_sf"/>
</dbReference>
<accession>A0A2K9ABG8</accession>
<reference evidence="2 3" key="1">
    <citation type="submission" date="2017-12" db="EMBL/GenBank/DDBJ databases">
        <title>Kangiella profundi FT102 completed genome.</title>
        <authorList>
            <person name="Xu J."/>
            <person name="Wang J."/>
            <person name="Lu Y."/>
        </authorList>
    </citation>
    <scope>NUCLEOTIDE SEQUENCE [LARGE SCALE GENOMIC DNA]</scope>
    <source>
        <strain evidence="2 3">FT102</strain>
    </source>
</reference>
<proteinExistence type="predicted"/>
<dbReference type="Gene3D" id="1.25.40.10">
    <property type="entry name" value="Tetratricopeptide repeat domain"/>
    <property type="match status" value="2"/>
</dbReference>
<dbReference type="Pfam" id="PF14559">
    <property type="entry name" value="TPR_19"/>
    <property type="match status" value="1"/>
</dbReference>
<sequence length="848" mass="96551">MNFGCALITKLVLILVANSFILFPAHGFQAQQQALTADSTDETAKGNTASDEFNNDLSIDLVEQDYDLWASEVKSEFPDLTDRAAIYRRALNQFPKHRKLQADYVTVLTWNSQFSDALSYYSSQLLNQQLPHYALNAVAISARETGNYALSKKLYLQILEDDPQYYDAILGLSAVAIRENNFVQAEAYIQKVFAVEPENEEGLSLLAFLYNQQNNKTLEKVSVYDKMLELAQDDQEITRLKTLNLLELGLIAPAKQAMESSPELYLTEDWIKLRAAQNTKSIRRIANDGRSLENEELVNKAFHNNDEYLNLLQASDSSTDKQLAYAYADRVLLLNALTRHKEVISLAQQQNHLVPQMPDHGVLSIAESYLAEQEPDNALDVIDKGFNNNQIAASNKDALQLAYYAALDIGALVTAEEYLQTLISQSPAWLYSADKQIRKPNPDYQTVALMQAMHKAYTNDLEGAEDALQKLLAVAPNNNEYRYNLANVLRWRGFIARSNEQLDIIKATDPDYLPHHISRAYNLIAYRQFHEANQLIEQLPEKEINNSVKRLIEDYDVATDATFYASTSGGNSSGSQFSSNDRNFELAAYSQLFNDHWRLLAKSQNNQSSFFGEKENILTIGVGAQYLSKNFISEFELFKVGELNSAELASRIEYFHDDYFSFNAGYQSFNKQTPVRAFYSGVSADLKSLGATYRHSEKQSYSVSWQQSNFSDGNKRQTFSISGSQKLYQSFNHRFTLSQYLYLEENSEDSERLYFNPESALGFSLAANYQQQLYKYSDISLWHGISLEMGIYEQTNFGSGEIWTARYLHQWQLSKRSFLNYSIGYKQRIYDGQTESGPDYNLSYGVTF</sequence>
<evidence type="ECO:0000313" key="3">
    <source>
        <dbReference type="Proteomes" id="UP000232693"/>
    </source>
</evidence>
<dbReference type="EMBL" id="CP025120">
    <property type="protein sequence ID" value="AUD78757.1"/>
    <property type="molecule type" value="Genomic_DNA"/>
</dbReference>
<dbReference type="InterPro" id="IPR023870">
    <property type="entry name" value="PGA_export_porin_PgaA"/>
</dbReference>
<feature type="domain" description="PgaA membrane beta barrel" evidence="1">
    <location>
        <begin position="567"/>
        <end position="836"/>
    </location>
</feature>
<dbReference type="GO" id="GO:1901515">
    <property type="term" value="F:poly-beta-1,6-N-acetyl-D-glucosamine transmembrane transporter activity"/>
    <property type="evidence" value="ECO:0007669"/>
    <property type="project" value="InterPro"/>
</dbReference>
<dbReference type="AlphaFoldDB" id="A0A2K9ABG8"/>
<protein>
    <submittedName>
        <fullName evidence="2">Poly-beta-1,6 N-acetyl-D-glucosamine export porin PgaA</fullName>
    </submittedName>
</protein>
<keyword evidence="3" id="KW-1185">Reference proteome</keyword>
<dbReference type="NCBIfam" id="TIGR03939">
    <property type="entry name" value="PGA_TPR_OMP"/>
    <property type="match status" value="1"/>
</dbReference>